<dbReference type="EMBL" id="CP081495">
    <property type="protein sequence ID" value="UYW01759.1"/>
    <property type="molecule type" value="Genomic_DNA"/>
</dbReference>
<protein>
    <submittedName>
        <fullName evidence="1">WG repeat-containing protein</fullName>
    </submittedName>
</protein>
<dbReference type="Proteomes" id="UP001163328">
    <property type="component" value="Chromosome"/>
</dbReference>
<evidence type="ECO:0000313" key="1">
    <source>
        <dbReference type="EMBL" id="UYW01759.1"/>
    </source>
</evidence>
<accession>A0ABY6LZM0</accession>
<sequence>MKKTLSTFFLLILSITSYGQIDKYEKKYDLEKKSNYYLATNKKNAQNKLILDSDGIELKSFDNKKTFFIDLTSSGKLIYATKQIGFNDGGGFVPTELSGLVIEDLVNNTTQTPNYNYYYSKKSENLELYFVKSGNYIGAIDKDGNIVIDFKYRFINPFNKSLESIAYTDNEYFVIDTKGKEKYGIKFKHNENFFGGNYVNIDDQKIVGSKDGVNYGYYDFANEKEIIPFKYSSINLIKNNHAVLINNGVAELYNIETKETLLPTSINAAYIFDFIIVDGVYYVGAYRQKNDLGQNELFIYSQGKDLTSEINYLKSIEKFSYPLVVGTQMNRDKFVLDLRTNRVLMRDIPKIDFPTAEFLEGGEKYIIIGGKYNQSMPEKMKHISLLIDSKPKMLTPFLSQARYKVIERENGNDFVIVNHVLPNSTVLSVYLNNKALIKDVERAKVTNERNEKNQIEITQNINIEVPHPHPAVKRKELSPRIIRIFIDENGEVTKTEPTIN</sequence>
<evidence type="ECO:0000313" key="2">
    <source>
        <dbReference type="Proteomes" id="UP001163328"/>
    </source>
</evidence>
<organism evidence="1 2">
    <name type="scientific">Flavobacterium agricola</name>
    <dbReference type="NCBI Taxonomy" id="2870839"/>
    <lineage>
        <taxon>Bacteria</taxon>
        <taxon>Pseudomonadati</taxon>
        <taxon>Bacteroidota</taxon>
        <taxon>Flavobacteriia</taxon>
        <taxon>Flavobacteriales</taxon>
        <taxon>Flavobacteriaceae</taxon>
        <taxon>Flavobacterium</taxon>
    </lineage>
</organism>
<gene>
    <name evidence="1" type="ORF">K5I29_02215</name>
</gene>
<keyword evidence="2" id="KW-1185">Reference proteome</keyword>
<name>A0ABY6LZM0_9FLAO</name>
<proteinExistence type="predicted"/>
<dbReference type="RefSeq" id="WP_264434233.1">
    <property type="nucleotide sequence ID" value="NZ_CP081495.1"/>
</dbReference>
<reference evidence="1" key="1">
    <citation type="submission" date="2021-08" db="EMBL/GenBank/DDBJ databases">
        <title>Flavobacterium sp. strain CC-SYL302.</title>
        <authorList>
            <person name="Lin S.-Y."/>
            <person name="Lee T.-H."/>
            <person name="Young C.-C."/>
        </authorList>
    </citation>
    <scope>NUCLEOTIDE SEQUENCE</scope>
    <source>
        <strain evidence="1">CC-SYL302</strain>
    </source>
</reference>